<evidence type="ECO:0000256" key="7">
    <source>
        <dbReference type="ARBA" id="ARBA00022692"/>
    </source>
</evidence>
<feature type="transmembrane region" description="Helical" evidence="10">
    <location>
        <begin position="367"/>
        <end position="385"/>
    </location>
</feature>
<dbReference type="Proteomes" id="UP001379235">
    <property type="component" value="Unassembled WGS sequence"/>
</dbReference>
<keyword evidence="7 10" id="KW-0812">Transmembrane</keyword>
<dbReference type="PROSITE" id="PS50850">
    <property type="entry name" value="MFS"/>
    <property type="match status" value="1"/>
</dbReference>
<evidence type="ECO:0000256" key="1">
    <source>
        <dbReference type="ARBA" id="ARBA00003279"/>
    </source>
</evidence>
<reference evidence="12 13" key="1">
    <citation type="submission" date="2024-03" db="EMBL/GenBank/DDBJ databases">
        <authorList>
            <person name="Jo J.-H."/>
        </authorList>
    </citation>
    <scope>NUCLEOTIDE SEQUENCE [LARGE SCALE GENOMIC DNA]</scope>
    <source>
        <strain evidence="12 13">AS3R-12</strain>
    </source>
</reference>
<dbReference type="CDD" id="cd17320">
    <property type="entry name" value="MFS_MdfA_MDR_like"/>
    <property type="match status" value="1"/>
</dbReference>
<dbReference type="InterPro" id="IPR005829">
    <property type="entry name" value="Sugar_transporter_CS"/>
</dbReference>
<dbReference type="InterPro" id="IPR011701">
    <property type="entry name" value="MFS"/>
</dbReference>
<dbReference type="InterPro" id="IPR001958">
    <property type="entry name" value="Tet-R_TetA/multi-R_MdtG-like"/>
</dbReference>
<feature type="transmembrane region" description="Helical" evidence="10">
    <location>
        <begin position="252"/>
        <end position="273"/>
    </location>
</feature>
<feature type="transmembrane region" description="Helical" evidence="10">
    <location>
        <begin position="48"/>
        <end position="68"/>
    </location>
</feature>
<evidence type="ECO:0000256" key="8">
    <source>
        <dbReference type="ARBA" id="ARBA00022989"/>
    </source>
</evidence>
<gene>
    <name evidence="12" type="ORF">WG900_02915</name>
</gene>
<keyword evidence="5 10" id="KW-0813">Transport</keyword>
<feature type="transmembrane region" description="Helical" evidence="10">
    <location>
        <begin position="220"/>
        <end position="240"/>
    </location>
</feature>
<proteinExistence type="inferred from homology"/>
<dbReference type="InterPro" id="IPR004812">
    <property type="entry name" value="Efflux_drug-R_Bcr/CmlA"/>
</dbReference>
<feature type="transmembrane region" description="Helical" evidence="10">
    <location>
        <begin position="109"/>
        <end position="130"/>
    </location>
</feature>
<protein>
    <recommendedName>
        <fullName evidence="10">Bcr/CflA family efflux transporter</fullName>
    </recommendedName>
</protein>
<keyword evidence="6" id="KW-1003">Cell membrane</keyword>
<comment type="caution">
    <text evidence="12">The sequence shown here is derived from an EMBL/GenBank/DDBJ whole genome shotgun (WGS) entry which is preliminary data.</text>
</comment>
<dbReference type="RefSeq" id="WP_339964536.1">
    <property type="nucleotide sequence ID" value="NZ_JBBHJY010000001.1"/>
</dbReference>
<evidence type="ECO:0000256" key="4">
    <source>
        <dbReference type="ARBA" id="ARBA00007520"/>
    </source>
</evidence>
<accession>A0ABU8S4H7</accession>
<feature type="transmembrane region" description="Helical" evidence="10">
    <location>
        <begin position="142"/>
        <end position="160"/>
    </location>
</feature>
<sequence length="393" mass="39317">MNAKGGNTGSGTAIILTLAAIAALGSLATQLVVPALPPIAAEFGASTVAAQRVIGIYLLGLAGGQLFAGPMADKYGRRPVMLGGLGLFVIGSAAALAVHSLPWLLSARLLQALGGAAGIVTARVMVSDIFPPEEAATRQATLMSVVLLSPAIAPVIGGAMTEVAGWRSIFVLLVLTGLGAALFVKVRLAESPRRAAAPARNLLHAWGMLLATPRFTGNSLAMTLASSSLYAFLAATPFILSSQHGIGPRDTGLFLLGIAAAGIVGTKFVGVINRRSNGSIVGASLVASGAMLLLVGAVAGAHSLAAFFLPMVLMGFGTGVLGPSTISAIMQSRPGLEGTATSLAGALQMGGSALASSMIGAADTLRLGIVLSIMTLLSLAAAMAASRTRMQTA</sequence>
<dbReference type="NCBIfam" id="TIGR00710">
    <property type="entry name" value="efflux_Bcr_CflA"/>
    <property type="match status" value="1"/>
</dbReference>
<dbReference type="PANTHER" id="PTHR23502:SF132">
    <property type="entry name" value="POLYAMINE TRANSPORTER 2-RELATED"/>
    <property type="match status" value="1"/>
</dbReference>
<keyword evidence="10" id="KW-0997">Cell inner membrane</keyword>
<dbReference type="Gene3D" id="1.20.1720.10">
    <property type="entry name" value="Multidrug resistance protein D"/>
    <property type="match status" value="1"/>
</dbReference>
<comment type="subcellular location">
    <subcellularLocation>
        <location evidence="10">Cell inner membrane</location>
        <topology evidence="10">Multi-pass membrane protein</topology>
    </subcellularLocation>
    <subcellularLocation>
        <location evidence="2">Cell membrane</location>
        <topology evidence="2">Multi-pass membrane protein</topology>
    </subcellularLocation>
</comment>
<evidence type="ECO:0000313" key="13">
    <source>
        <dbReference type="Proteomes" id="UP001379235"/>
    </source>
</evidence>
<feature type="transmembrane region" description="Helical" evidence="10">
    <location>
        <begin position="280"/>
        <end position="301"/>
    </location>
</feature>
<evidence type="ECO:0000256" key="2">
    <source>
        <dbReference type="ARBA" id="ARBA00004651"/>
    </source>
</evidence>
<evidence type="ECO:0000256" key="6">
    <source>
        <dbReference type="ARBA" id="ARBA00022475"/>
    </source>
</evidence>
<keyword evidence="13" id="KW-1185">Reference proteome</keyword>
<dbReference type="PRINTS" id="PR01035">
    <property type="entry name" value="TCRTETA"/>
</dbReference>
<comment type="similarity">
    <text evidence="3 10">Belongs to the major facilitator superfamily. Bcr/CmlA family.</text>
</comment>
<feature type="transmembrane region" description="Helical" evidence="10">
    <location>
        <begin position="307"/>
        <end position="330"/>
    </location>
</feature>
<keyword evidence="8 10" id="KW-1133">Transmembrane helix</keyword>
<feature type="transmembrane region" description="Helical" evidence="10">
    <location>
        <begin position="80"/>
        <end position="103"/>
    </location>
</feature>
<dbReference type="PANTHER" id="PTHR23502">
    <property type="entry name" value="MAJOR FACILITATOR SUPERFAMILY"/>
    <property type="match status" value="1"/>
</dbReference>
<evidence type="ECO:0000259" key="11">
    <source>
        <dbReference type="PROSITE" id="PS50850"/>
    </source>
</evidence>
<evidence type="ECO:0000256" key="9">
    <source>
        <dbReference type="ARBA" id="ARBA00023136"/>
    </source>
</evidence>
<evidence type="ECO:0000313" key="12">
    <source>
        <dbReference type="EMBL" id="MEJ6008865.1"/>
    </source>
</evidence>
<evidence type="ECO:0000256" key="5">
    <source>
        <dbReference type="ARBA" id="ARBA00022448"/>
    </source>
</evidence>
<feature type="transmembrane region" description="Helical" evidence="10">
    <location>
        <begin position="12"/>
        <end position="36"/>
    </location>
</feature>
<organism evidence="12 13">
    <name type="scientific">Novosphingobium aquae</name>
    <dbReference type="NCBI Taxonomy" id="3133435"/>
    <lineage>
        <taxon>Bacteria</taxon>
        <taxon>Pseudomonadati</taxon>
        <taxon>Pseudomonadota</taxon>
        <taxon>Alphaproteobacteria</taxon>
        <taxon>Sphingomonadales</taxon>
        <taxon>Sphingomonadaceae</taxon>
        <taxon>Novosphingobium</taxon>
    </lineage>
</organism>
<evidence type="ECO:0000256" key="10">
    <source>
        <dbReference type="RuleBase" id="RU365088"/>
    </source>
</evidence>
<name>A0ABU8S4H7_9SPHN</name>
<dbReference type="SUPFAM" id="SSF103473">
    <property type="entry name" value="MFS general substrate transporter"/>
    <property type="match status" value="1"/>
</dbReference>
<comment type="similarity">
    <text evidence="4">Belongs to the major facilitator superfamily. TCR/Tet family.</text>
</comment>
<evidence type="ECO:0000256" key="3">
    <source>
        <dbReference type="ARBA" id="ARBA00006236"/>
    </source>
</evidence>
<feature type="transmembrane region" description="Helical" evidence="10">
    <location>
        <begin position="342"/>
        <end position="361"/>
    </location>
</feature>
<dbReference type="Pfam" id="PF07690">
    <property type="entry name" value="MFS_1"/>
    <property type="match status" value="1"/>
</dbReference>
<dbReference type="InterPro" id="IPR036259">
    <property type="entry name" value="MFS_trans_sf"/>
</dbReference>
<feature type="transmembrane region" description="Helical" evidence="10">
    <location>
        <begin position="166"/>
        <end position="184"/>
    </location>
</feature>
<dbReference type="PROSITE" id="PS00216">
    <property type="entry name" value="SUGAR_TRANSPORT_1"/>
    <property type="match status" value="1"/>
</dbReference>
<feature type="domain" description="Major facilitator superfamily (MFS) profile" evidence="11">
    <location>
        <begin position="14"/>
        <end position="393"/>
    </location>
</feature>
<keyword evidence="9 10" id="KW-0472">Membrane</keyword>
<dbReference type="EMBL" id="JBBHJY010000001">
    <property type="protein sequence ID" value="MEJ6008865.1"/>
    <property type="molecule type" value="Genomic_DNA"/>
</dbReference>
<dbReference type="InterPro" id="IPR020846">
    <property type="entry name" value="MFS_dom"/>
</dbReference>
<comment type="function">
    <text evidence="1">Resistance to tetracycline by an active tetracycline efflux. This is an energy-dependent process that decreases the accumulation of the antibiotic in whole cells. This protein functions as a metal-tetracycline/H(+) antiporter.</text>
</comment>